<dbReference type="InterPro" id="IPR036291">
    <property type="entry name" value="NAD(P)-bd_dom_sf"/>
</dbReference>
<sequence length="202" mass="22003">AINGSDIKKTCYISILGSKVSSRNTCFSSRGLAEKLFIDSDIPSLILQVPMVLGEGDYASKALKKNALSRFSFTFRKLSLEQPIYAGDIIEVIKLDISRSLKGDLTQSGIKALAGPTSLTREKLIKKAAKLLGVRVKVFSLPLFLGYGLARIFEILSSNPPISRSMMGVLDHDDAIDPLHSCKELGIELTVLDVMLETTIIS</sequence>
<gene>
    <name evidence="1" type="ORF">METZ01_LOCUS254522</name>
</gene>
<evidence type="ECO:0000313" key="1">
    <source>
        <dbReference type="EMBL" id="SVC01668.1"/>
    </source>
</evidence>
<organism evidence="1">
    <name type="scientific">marine metagenome</name>
    <dbReference type="NCBI Taxonomy" id="408172"/>
    <lineage>
        <taxon>unclassified sequences</taxon>
        <taxon>metagenomes</taxon>
        <taxon>ecological metagenomes</taxon>
    </lineage>
</organism>
<name>A0A382IQ34_9ZZZZ</name>
<reference evidence="1" key="1">
    <citation type="submission" date="2018-05" db="EMBL/GenBank/DDBJ databases">
        <authorList>
            <person name="Lanie J.A."/>
            <person name="Ng W.-L."/>
            <person name="Kazmierczak K.M."/>
            <person name="Andrzejewski T.M."/>
            <person name="Davidsen T.M."/>
            <person name="Wayne K.J."/>
            <person name="Tettelin H."/>
            <person name="Glass J.I."/>
            <person name="Rusch D."/>
            <person name="Podicherti R."/>
            <person name="Tsui H.-C.T."/>
            <person name="Winkler M.E."/>
        </authorList>
    </citation>
    <scope>NUCLEOTIDE SEQUENCE</scope>
</reference>
<protein>
    <submittedName>
        <fullName evidence="1">Uncharacterized protein</fullName>
    </submittedName>
</protein>
<dbReference type="EMBL" id="UINC01068793">
    <property type="protein sequence ID" value="SVC01668.1"/>
    <property type="molecule type" value="Genomic_DNA"/>
</dbReference>
<dbReference type="Gene3D" id="3.40.50.720">
    <property type="entry name" value="NAD(P)-binding Rossmann-like Domain"/>
    <property type="match status" value="1"/>
</dbReference>
<accession>A0A382IQ34</accession>
<dbReference type="AlphaFoldDB" id="A0A382IQ34"/>
<proteinExistence type="predicted"/>
<feature type="non-terminal residue" evidence="1">
    <location>
        <position position="1"/>
    </location>
</feature>
<dbReference type="SUPFAM" id="SSF51735">
    <property type="entry name" value="NAD(P)-binding Rossmann-fold domains"/>
    <property type="match status" value="1"/>
</dbReference>